<evidence type="ECO:0000313" key="2">
    <source>
        <dbReference type="EMBL" id="ESK83129.1"/>
    </source>
</evidence>
<keyword evidence="3" id="KW-1185">Reference proteome</keyword>
<dbReference type="AlphaFoldDB" id="V2XUS8"/>
<feature type="region of interest" description="Disordered" evidence="1">
    <location>
        <begin position="42"/>
        <end position="80"/>
    </location>
</feature>
<protein>
    <submittedName>
        <fullName evidence="2">Uncharacterized protein</fullName>
    </submittedName>
</protein>
<dbReference type="KEGG" id="mrr:Moror_15026"/>
<dbReference type="EMBL" id="AWSO01001659">
    <property type="protein sequence ID" value="ESK83129.1"/>
    <property type="molecule type" value="Genomic_DNA"/>
</dbReference>
<organism evidence="2 3">
    <name type="scientific">Moniliophthora roreri (strain MCA 2997)</name>
    <name type="common">Cocoa frosty pod rot fungus</name>
    <name type="synonym">Crinipellis roreri</name>
    <dbReference type="NCBI Taxonomy" id="1381753"/>
    <lineage>
        <taxon>Eukaryota</taxon>
        <taxon>Fungi</taxon>
        <taxon>Dikarya</taxon>
        <taxon>Basidiomycota</taxon>
        <taxon>Agaricomycotina</taxon>
        <taxon>Agaricomycetes</taxon>
        <taxon>Agaricomycetidae</taxon>
        <taxon>Agaricales</taxon>
        <taxon>Marasmiineae</taxon>
        <taxon>Marasmiaceae</taxon>
        <taxon>Moniliophthora</taxon>
    </lineage>
</organism>
<dbReference type="Proteomes" id="UP000017559">
    <property type="component" value="Unassembled WGS sequence"/>
</dbReference>
<sequence>MGRGRRIPFSIWNPCAPHPEPARHHGSSPSNAIITTLIIGTKGTNTQPSMPAHASRKGTLTSTIDSSSPSISRVTWKTPFPTPTRTTSYTSLLPSTAMIALFVEIDDRDTQLSTPVPHSHPFPTPR</sequence>
<comment type="caution">
    <text evidence="2">The sequence shown here is derived from an EMBL/GenBank/DDBJ whole genome shotgun (WGS) entry which is preliminary data.</text>
</comment>
<dbReference type="HOGENOM" id="CLU_1982147_0_0_1"/>
<name>V2XUS8_MONRO</name>
<reference evidence="2 3" key="1">
    <citation type="journal article" date="2014" name="BMC Genomics">
        <title>Genome and secretome analysis of the hemibiotrophic fungal pathogen, Moniliophthora roreri, which causes frosty pod rot disease of cacao: mechanisms of the biotrophic and necrotrophic phases.</title>
        <authorList>
            <person name="Meinhardt L.W."/>
            <person name="Costa G.G.L."/>
            <person name="Thomazella D.P.T."/>
            <person name="Teixeira P.J.P.L."/>
            <person name="Carazzolle M.F."/>
            <person name="Schuster S.C."/>
            <person name="Carlson J.E."/>
            <person name="Guiltinan M.J."/>
            <person name="Mieczkowski P."/>
            <person name="Farmer A."/>
            <person name="Ramaraj T."/>
            <person name="Crozier J."/>
            <person name="Davis R.E."/>
            <person name="Shao J."/>
            <person name="Melnick R.L."/>
            <person name="Pereira G.A.G."/>
            <person name="Bailey B.A."/>
        </authorList>
    </citation>
    <scope>NUCLEOTIDE SEQUENCE [LARGE SCALE GENOMIC DNA]</scope>
    <source>
        <strain evidence="2 3">MCA 2997</strain>
    </source>
</reference>
<proteinExistence type="predicted"/>
<evidence type="ECO:0000256" key="1">
    <source>
        <dbReference type="SAM" id="MobiDB-lite"/>
    </source>
</evidence>
<accession>V2XUS8</accession>
<gene>
    <name evidence="2" type="ORF">Moror_15026</name>
</gene>
<feature type="compositionally biased region" description="Low complexity" evidence="1">
    <location>
        <begin position="61"/>
        <end position="72"/>
    </location>
</feature>
<evidence type="ECO:0000313" key="3">
    <source>
        <dbReference type="Proteomes" id="UP000017559"/>
    </source>
</evidence>